<proteinExistence type="predicted"/>
<dbReference type="OrthoDB" id="34329at2157"/>
<dbReference type="Gene3D" id="3.20.20.70">
    <property type="entry name" value="Aldolase class I"/>
    <property type="match status" value="1"/>
</dbReference>
<sequence length="213" mass="22351">MDAPLIVCPVPVRSPSHPVEAVDGCDLMELRLDYLRSGHLEAIMESRGLPAVVTIRDPREGGVHPLAEEEKAALLERALGLGFMVDAEMEFLSRHPLGPGGVIASRHVLGRRASWRVLGGDYARASSLGYPIYKAAAGEGDVPLLSRLLLMAGGGRVGGTRVAAMVLGSKAARAALAMLGSALLYCSVGEPTAAGQLSLGECLGLVEFMRGLR</sequence>
<evidence type="ECO:0000313" key="5">
    <source>
        <dbReference type="EMBL" id="GGP18908.1"/>
    </source>
</evidence>
<gene>
    <name evidence="5" type="ORF">GCM10007981_00450</name>
</gene>
<dbReference type="SUPFAM" id="SSF51569">
    <property type="entry name" value="Aldolase"/>
    <property type="match status" value="1"/>
</dbReference>
<reference evidence="5" key="2">
    <citation type="submission" date="2020-09" db="EMBL/GenBank/DDBJ databases">
        <authorList>
            <person name="Sun Q."/>
            <person name="Ohkuma M."/>
        </authorList>
    </citation>
    <scope>NUCLEOTIDE SEQUENCE</scope>
    <source>
        <strain evidence="5">JCM 10088</strain>
    </source>
</reference>
<keyword evidence="3" id="KW-0456">Lyase</keyword>
<dbReference type="InterPro" id="IPR001381">
    <property type="entry name" value="DHquinase_I"/>
</dbReference>
<evidence type="ECO:0000256" key="3">
    <source>
        <dbReference type="ARBA" id="ARBA00023239"/>
    </source>
</evidence>
<comment type="caution">
    <text evidence="5">The sequence shown here is derived from an EMBL/GenBank/DDBJ whole genome shotgun (WGS) entry which is preliminary data.</text>
</comment>
<reference evidence="5" key="1">
    <citation type="journal article" date="2014" name="Int. J. Syst. Evol. Microbiol.">
        <title>Complete genome sequence of Corynebacterium casei LMG S-19264T (=DSM 44701T), isolated from a smear-ripened cheese.</title>
        <authorList>
            <consortium name="US DOE Joint Genome Institute (JGI-PGF)"/>
            <person name="Walter F."/>
            <person name="Albersmeier A."/>
            <person name="Kalinowski J."/>
            <person name="Ruckert C."/>
        </authorList>
    </citation>
    <scope>NUCLEOTIDE SEQUENCE</scope>
    <source>
        <strain evidence="5">JCM 10088</strain>
    </source>
</reference>
<dbReference type="InterPro" id="IPR050146">
    <property type="entry name" value="Type-I_3-dehydroquinase"/>
</dbReference>
<dbReference type="GO" id="GO:0003855">
    <property type="term" value="F:3-dehydroquinate dehydratase activity"/>
    <property type="evidence" value="ECO:0007669"/>
    <property type="project" value="UniProtKB-EC"/>
</dbReference>
<evidence type="ECO:0000256" key="1">
    <source>
        <dbReference type="ARBA" id="ARBA00001864"/>
    </source>
</evidence>
<protein>
    <recommendedName>
        <fullName evidence="2">3-dehydroquinate dehydratase</fullName>
        <ecNumber evidence="2">4.2.1.10</ecNumber>
    </recommendedName>
</protein>
<dbReference type="PANTHER" id="PTHR43699:SF1">
    <property type="entry name" value="3-DEHYDROQUINATE DEHYDRATASE"/>
    <property type="match status" value="1"/>
</dbReference>
<keyword evidence="4" id="KW-0704">Schiff base</keyword>
<dbReference type="Proteomes" id="UP000610960">
    <property type="component" value="Unassembled WGS sequence"/>
</dbReference>
<dbReference type="InterPro" id="IPR013785">
    <property type="entry name" value="Aldolase_TIM"/>
</dbReference>
<dbReference type="EC" id="4.2.1.10" evidence="2"/>
<comment type="catalytic activity">
    <reaction evidence="1">
        <text>3-dehydroquinate = 3-dehydroshikimate + H2O</text>
        <dbReference type="Rhea" id="RHEA:21096"/>
        <dbReference type="ChEBI" id="CHEBI:15377"/>
        <dbReference type="ChEBI" id="CHEBI:16630"/>
        <dbReference type="ChEBI" id="CHEBI:32364"/>
        <dbReference type="EC" id="4.2.1.10"/>
    </reaction>
</comment>
<evidence type="ECO:0000256" key="4">
    <source>
        <dbReference type="ARBA" id="ARBA00023270"/>
    </source>
</evidence>
<dbReference type="EMBL" id="BMNL01000001">
    <property type="protein sequence ID" value="GGP18908.1"/>
    <property type="molecule type" value="Genomic_DNA"/>
</dbReference>
<name>A0A830GTL9_9CREN</name>
<dbReference type="RefSeq" id="WP_188595477.1">
    <property type="nucleotide sequence ID" value="NZ_BMNL01000001.1"/>
</dbReference>
<dbReference type="GO" id="GO:0046279">
    <property type="term" value="P:3,4-dihydroxybenzoate biosynthetic process"/>
    <property type="evidence" value="ECO:0007669"/>
    <property type="project" value="TreeGrafter"/>
</dbReference>
<dbReference type="PANTHER" id="PTHR43699">
    <property type="entry name" value="3-DEHYDROQUINATE DEHYDRATASE"/>
    <property type="match status" value="1"/>
</dbReference>
<keyword evidence="6" id="KW-1185">Reference proteome</keyword>
<evidence type="ECO:0000313" key="6">
    <source>
        <dbReference type="Proteomes" id="UP000610960"/>
    </source>
</evidence>
<dbReference type="Pfam" id="PF01487">
    <property type="entry name" value="DHquinase_I"/>
    <property type="match status" value="1"/>
</dbReference>
<evidence type="ECO:0000256" key="2">
    <source>
        <dbReference type="ARBA" id="ARBA00012060"/>
    </source>
</evidence>
<accession>A0A830GTL9</accession>
<organism evidence="5 6">
    <name type="scientific">Thermocladium modestius</name>
    <dbReference type="NCBI Taxonomy" id="62609"/>
    <lineage>
        <taxon>Archaea</taxon>
        <taxon>Thermoproteota</taxon>
        <taxon>Thermoprotei</taxon>
        <taxon>Thermoproteales</taxon>
        <taxon>Thermoproteaceae</taxon>
        <taxon>Thermocladium</taxon>
    </lineage>
</organism>
<dbReference type="AlphaFoldDB" id="A0A830GTL9"/>